<name>A0ABU5E9K9_9PROT</name>
<gene>
    <name evidence="1" type="ORF">SMD27_05520</name>
</gene>
<dbReference type="Proteomes" id="UP001279642">
    <property type="component" value="Unassembled WGS sequence"/>
</dbReference>
<sequence>MSALYDSSSKRIQLLADFGSPFWKKSTDVWVCFREIALDLLVESIQVVGNLNRICGQWNNRLVERPSYIPQITQNDLKRVTAVDDCVASGFGQLAGQPPNRINGRDNDVIEVIKLLTHRFSHMFGRCYLRQVLANPQLVLEYLIAICDGPQLQHPAQRCLFSFGIPLIFPALPSFDADERYHTYNGDDACEERLIPICKRPQIACEKTTPRIHRVPQVKGAAS</sequence>
<protein>
    <submittedName>
        <fullName evidence="1">Uncharacterized protein</fullName>
    </submittedName>
</protein>
<evidence type="ECO:0000313" key="2">
    <source>
        <dbReference type="Proteomes" id="UP001279642"/>
    </source>
</evidence>
<accession>A0ABU5E9K9</accession>
<dbReference type="EMBL" id="JAXCLW010000001">
    <property type="protein sequence ID" value="MDY0882290.1"/>
    <property type="molecule type" value="Genomic_DNA"/>
</dbReference>
<dbReference type="RefSeq" id="WP_320507315.1">
    <property type="nucleotide sequence ID" value="NZ_JAXCLW010000001.1"/>
</dbReference>
<organism evidence="1 2">
    <name type="scientific">Dongia soli</name>
    <dbReference type="NCBI Taxonomy" id="600628"/>
    <lineage>
        <taxon>Bacteria</taxon>
        <taxon>Pseudomonadati</taxon>
        <taxon>Pseudomonadota</taxon>
        <taxon>Alphaproteobacteria</taxon>
        <taxon>Rhodospirillales</taxon>
        <taxon>Dongiaceae</taxon>
        <taxon>Dongia</taxon>
    </lineage>
</organism>
<evidence type="ECO:0000313" key="1">
    <source>
        <dbReference type="EMBL" id="MDY0882290.1"/>
    </source>
</evidence>
<keyword evidence="2" id="KW-1185">Reference proteome</keyword>
<proteinExistence type="predicted"/>
<comment type="caution">
    <text evidence="1">The sequence shown here is derived from an EMBL/GenBank/DDBJ whole genome shotgun (WGS) entry which is preliminary data.</text>
</comment>
<reference evidence="1 2" key="1">
    <citation type="journal article" date="2016" name="Antonie Van Leeuwenhoek">
        <title>Dongia soli sp. nov., isolated from soil from Dokdo, Korea.</title>
        <authorList>
            <person name="Kim D.U."/>
            <person name="Lee H."/>
            <person name="Kim H."/>
            <person name="Kim S.G."/>
            <person name="Ka J.O."/>
        </authorList>
    </citation>
    <scope>NUCLEOTIDE SEQUENCE [LARGE SCALE GENOMIC DNA]</scope>
    <source>
        <strain evidence="1 2">D78</strain>
    </source>
</reference>